<accession>A0A1C3NRX6</accession>
<gene>
    <name evidence="1" type="ORF">XBLMG947_3947</name>
</gene>
<name>A0A1C3NRX6_9XANT</name>
<evidence type="ECO:0000313" key="2">
    <source>
        <dbReference type="Proteomes" id="UP000092503"/>
    </source>
</evidence>
<evidence type="ECO:0000313" key="1">
    <source>
        <dbReference type="EMBL" id="SBV53141.1"/>
    </source>
</evidence>
<dbReference type="Proteomes" id="UP000092503">
    <property type="component" value="Unassembled WGS sequence"/>
</dbReference>
<dbReference type="EMBL" id="FLTX01000079">
    <property type="protein sequence ID" value="SBV53141.1"/>
    <property type="molecule type" value="Genomic_DNA"/>
</dbReference>
<organism evidence="1 2">
    <name type="scientific">Xanthomonas bromi</name>
    <dbReference type="NCBI Taxonomy" id="56449"/>
    <lineage>
        <taxon>Bacteria</taxon>
        <taxon>Pseudomonadati</taxon>
        <taxon>Pseudomonadota</taxon>
        <taxon>Gammaproteobacteria</taxon>
        <taxon>Lysobacterales</taxon>
        <taxon>Lysobacteraceae</taxon>
        <taxon>Xanthomonas</taxon>
    </lineage>
</organism>
<protein>
    <submittedName>
        <fullName evidence="1">Uncharacterized protein</fullName>
    </submittedName>
</protein>
<dbReference type="AlphaFoldDB" id="A0A1C3NRX6"/>
<sequence>MSASMQGAYRRMPFTRKRLAIDARVLGTGQHMAAVAMGVAFDDECSAHCGSFHPGTCAMKGFLPRCSVLACLLAASGGLTITMPA</sequence>
<reference evidence="1 2" key="1">
    <citation type="submission" date="2016-06" db="EMBL/GenBank/DDBJ databases">
        <authorList>
            <person name="Kjaerup R.B."/>
            <person name="Dalgaard T.S."/>
            <person name="Juul-Madsen H.R."/>
        </authorList>
    </citation>
    <scope>NUCLEOTIDE SEQUENCE [LARGE SCALE GENOMIC DNA]</scope>
    <source>
        <strain evidence="1">LMG947</strain>
    </source>
</reference>
<proteinExistence type="predicted"/>